<evidence type="ECO:0000256" key="1">
    <source>
        <dbReference type="SAM" id="MobiDB-lite"/>
    </source>
</evidence>
<name>A0A0R3M7M5_9BRAD</name>
<accession>A0A0R3M7M5</accession>
<dbReference type="AlphaFoldDB" id="A0A0R3M7M5"/>
<reference evidence="2 3" key="1">
    <citation type="submission" date="2014-03" db="EMBL/GenBank/DDBJ databases">
        <title>Bradyrhizobium valentinum sp. nov., isolated from effective nodules of Lupinus mariae-josephae, a lupine endemic of basic-lime soils in Eastern Spain.</title>
        <authorList>
            <person name="Duran D."/>
            <person name="Rey L."/>
            <person name="Navarro A."/>
            <person name="Busquets A."/>
            <person name="Imperial J."/>
            <person name="Ruiz-Argueso T."/>
        </authorList>
    </citation>
    <scope>NUCLEOTIDE SEQUENCE [LARGE SCALE GENOMIC DNA]</scope>
    <source>
        <strain evidence="2 3">CCBAU 23086</strain>
    </source>
</reference>
<dbReference type="EMBL" id="LLYB01000133">
    <property type="protein sequence ID" value="KRR15921.1"/>
    <property type="molecule type" value="Genomic_DNA"/>
</dbReference>
<proteinExistence type="predicted"/>
<sequence length="109" mass="11808">MKLAEFAKGSATFLVVIVAGLLSTAYVVLRQAPRVPTHRPPRPPPVSARMAAGKIGRGRTCRRSRQNAAGTPGHTAKASLAEIPPTLARKRERECTFFLVAIKSNFIML</sequence>
<feature type="region of interest" description="Disordered" evidence="1">
    <location>
        <begin position="35"/>
        <end position="80"/>
    </location>
</feature>
<gene>
    <name evidence="2" type="ORF">CQ14_29085</name>
</gene>
<dbReference type="Proteomes" id="UP000051660">
    <property type="component" value="Unassembled WGS sequence"/>
</dbReference>
<dbReference type="RefSeq" id="WP_057863162.1">
    <property type="nucleotide sequence ID" value="NZ_LLYB01000133.1"/>
</dbReference>
<evidence type="ECO:0000313" key="2">
    <source>
        <dbReference type="EMBL" id="KRR15921.1"/>
    </source>
</evidence>
<comment type="caution">
    <text evidence="2">The sequence shown here is derived from an EMBL/GenBank/DDBJ whole genome shotgun (WGS) entry which is preliminary data.</text>
</comment>
<evidence type="ECO:0000313" key="3">
    <source>
        <dbReference type="Proteomes" id="UP000051660"/>
    </source>
</evidence>
<feature type="compositionally biased region" description="Basic residues" evidence="1">
    <location>
        <begin position="56"/>
        <end position="65"/>
    </location>
</feature>
<organism evidence="2 3">
    <name type="scientific">Bradyrhizobium lablabi</name>
    <dbReference type="NCBI Taxonomy" id="722472"/>
    <lineage>
        <taxon>Bacteria</taxon>
        <taxon>Pseudomonadati</taxon>
        <taxon>Pseudomonadota</taxon>
        <taxon>Alphaproteobacteria</taxon>
        <taxon>Hyphomicrobiales</taxon>
        <taxon>Nitrobacteraceae</taxon>
        <taxon>Bradyrhizobium</taxon>
    </lineage>
</organism>
<protein>
    <submittedName>
        <fullName evidence="2">Uncharacterized protein</fullName>
    </submittedName>
</protein>